<gene>
    <name evidence="4" type="primary">BBE1</name>
    <name evidence="4" type="ORF">QJS10_CPA03g02087</name>
</gene>
<dbReference type="SUPFAM" id="SSF56176">
    <property type="entry name" value="FAD-binding/transporter-associated domain-like"/>
    <property type="match status" value="1"/>
</dbReference>
<name>A0AAV9F772_ACOCL</name>
<sequence length="243" mass="26689">MEHLHLLLLSLSLLITSTTTTSSSSTDFASCLKSNNINNFTLSSDTTTTSSFNHFLNYSIQNLRFNPDSSPLKPVALVLPDTLRRLRATVLCSRRASLTIRLRSGGHSYEGLSYVSSGPDPFVVVDMMNLNRVRVSPETRTAWVEAGATLGETYFAIHDSAGRDSVTGFVINRAGSTRLVTQLVHKWQRVAHRLPDEFYLSAFVGAGLPEYRGEPPGLSVTFKGFYQGGIREAVEVLAGRFPS</sequence>
<keyword evidence="5" id="KW-1185">Reference proteome</keyword>
<organism evidence="4 5">
    <name type="scientific">Acorus calamus</name>
    <name type="common">Sweet flag</name>
    <dbReference type="NCBI Taxonomy" id="4465"/>
    <lineage>
        <taxon>Eukaryota</taxon>
        <taxon>Viridiplantae</taxon>
        <taxon>Streptophyta</taxon>
        <taxon>Embryophyta</taxon>
        <taxon>Tracheophyta</taxon>
        <taxon>Spermatophyta</taxon>
        <taxon>Magnoliopsida</taxon>
        <taxon>Liliopsida</taxon>
        <taxon>Acoraceae</taxon>
        <taxon>Acorus</taxon>
    </lineage>
</organism>
<dbReference type="Proteomes" id="UP001180020">
    <property type="component" value="Unassembled WGS sequence"/>
</dbReference>
<evidence type="ECO:0000256" key="1">
    <source>
        <dbReference type="ARBA" id="ARBA00001974"/>
    </source>
</evidence>
<dbReference type="AlphaFoldDB" id="A0AAV9F772"/>
<feature type="signal peptide" evidence="2">
    <location>
        <begin position="1"/>
        <end position="20"/>
    </location>
</feature>
<evidence type="ECO:0000256" key="2">
    <source>
        <dbReference type="SAM" id="SignalP"/>
    </source>
</evidence>
<dbReference type="Pfam" id="PF01565">
    <property type="entry name" value="FAD_binding_4"/>
    <property type="match status" value="1"/>
</dbReference>
<reference evidence="4" key="2">
    <citation type="submission" date="2023-06" db="EMBL/GenBank/DDBJ databases">
        <authorList>
            <person name="Ma L."/>
            <person name="Liu K.-W."/>
            <person name="Li Z."/>
            <person name="Hsiao Y.-Y."/>
            <person name="Qi Y."/>
            <person name="Fu T."/>
            <person name="Tang G."/>
            <person name="Zhang D."/>
            <person name="Sun W.-H."/>
            <person name="Liu D.-K."/>
            <person name="Li Y."/>
            <person name="Chen G.-Z."/>
            <person name="Liu X.-D."/>
            <person name="Liao X.-Y."/>
            <person name="Jiang Y.-T."/>
            <person name="Yu X."/>
            <person name="Hao Y."/>
            <person name="Huang J."/>
            <person name="Zhao X.-W."/>
            <person name="Ke S."/>
            <person name="Chen Y.-Y."/>
            <person name="Wu W.-L."/>
            <person name="Hsu J.-L."/>
            <person name="Lin Y.-F."/>
            <person name="Huang M.-D."/>
            <person name="Li C.-Y."/>
            <person name="Huang L."/>
            <person name="Wang Z.-W."/>
            <person name="Zhao X."/>
            <person name="Zhong W.-Y."/>
            <person name="Peng D.-H."/>
            <person name="Ahmad S."/>
            <person name="Lan S."/>
            <person name="Zhang J.-S."/>
            <person name="Tsai W.-C."/>
            <person name="Van De Peer Y."/>
            <person name="Liu Z.-J."/>
        </authorList>
    </citation>
    <scope>NUCLEOTIDE SEQUENCE</scope>
    <source>
        <strain evidence="4">CP</strain>
        <tissue evidence="4">Leaves</tissue>
    </source>
</reference>
<keyword evidence="2" id="KW-0732">Signal</keyword>
<dbReference type="PROSITE" id="PS51387">
    <property type="entry name" value="FAD_PCMH"/>
    <property type="match status" value="1"/>
</dbReference>
<proteinExistence type="predicted"/>
<dbReference type="InterPro" id="IPR036318">
    <property type="entry name" value="FAD-bd_PCMH-like_sf"/>
</dbReference>
<comment type="caution">
    <text evidence="4">The sequence shown here is derived from an EMBL/GenBank/DDBJ whole genome shotgun (WGS) entry which is preliminary data.</text>
</comment>
<accession>A0AAV9F772</accession>
<dbReference type="InterPro" id="IPR016167">
    <property type="entry name" value="FAD-bd_PCMH_sub1"/>
</dbReference>
<evidence type="ECO:0000259" key="3">
    <source>
        <dbReference type="PROSITE" id="PS51387"/>
    </source>
</evidence>
<evidence type="ECO:0000313" key="4">
    <source>
        <dbReference type="EMBL" id="KAK1321715.1"/>
    </source>
</evidence>
<dbReference type="PANTHER" id="PTHR32448">
    <property type="entry name" value="OS08G0158400 PROTEIN"/>
    <property type="match status" value="1"/>
</dbReference>
<comment type="cofactor">
    <cofactor evidence="1">
        <name>FAD</name>
        <dbReference type="ChEBI" id="CHEBI:57692"/>
    </cofactor>
</comment>
<reference evidence="4" key="1">
    <citation type="journal article" date="2023" name="Nat. Commun.">
        <title>Diploid and tetraploid genomes of Acorus and the evolution of monocots.</title>
        <authorList>
            <person name="Ma L."/>
            <person name="Liu K.W."/>
            <person name="Li Z."/>
            <person name="Hsiao Y.Y."/>
            <person name="Qi Y."/>
            <person name="Fu T."/>
            <person name="Tang G.D."/>
            <person name="Zhang D."/>
            <person name="Sun W.H."/>
            <person name="Liu D.K."/>
            <person name="Li Y."/>
            <person name="Chen G.Z."/>
            <person name="Liu X.D."/>
            <person name="Liao X.Y."/>
            <person name="Jiang Y.T."/>
            <person name="Yu X."/>
            <person name="Hao Y."/>
            <person name="Huang J."/>
            <person name="Zhao X.W."/>
            <person name="Ke S."/>
            <person name="Chen Y.Y."/>
            <person name="Wu W.L."/>
            <person name="Hsu J.L."/>
            <person name="Lin Y.F."/>
            <person name="Huang M.D."/>
            <person name="Li C.Y."/>
            <person name="Huang L."/>
            <person name="Wang Z.W."/>
            <person name="Zhao X."/>
            <person name="Zhong W.Y."/>
            <person name="Peng D.H."/>
            <person name="Ahmad S."/>
            <person name="Lan S."/>
            <person name="Zhang J.S."/>
            <person name="Tsai W.C."/>
            <person name="Van de Peer Y."/>
            <person name="Liu Z.J."/>
        </authorList>
    </citation>
    <scope>NUCLEOTIDE SEQUENCE</scope>
    <source>
        <strain evidence="4">CP</strain>
    </source>
</reference>
<protein>
    <submittedName>
        <fullName evidence="4">Reticuline oxidase</fullName>
    </submittedName>
</protein>
<dbReference type="InterPro" id="IPR006094">
    <property type="entry name" value="Oxid_FAD_bind_N"/>
</dbReference>
<dbReference type="Gene3D" id="3.40.462.20">
    <property type="match status" value="1"/>
</dbReference>
<evidence type="ECO:0000313" key="5">
    <source>
        <dbReference type="Proteomes" id="UP001180020"/>
    </source>
</evidence>
<dbReference type="GO" id="GO:0071949">
    <property type="term" value="F:FAD binding"/>
    <property type="evidence" value="ECO:0007669"/>
    <property type="project" value="InterPro"/>
</dbReference>
<dbReference type="InterPro" id="IPR016166">
    <property type="entry name" value="FAD-bd_PCMH"/>
</dbReference>
<dbReference type="Gene3D" id="3.30.43.10">
    <property type="entry name" value="Uridine Diphospho-n-acetylenolpyruvylglucosamine Reductase, domain 2"/>
    <property type="match status" value="1"/>
</dbReference>
<feature type="chain" id="PRO_5043967540" evidence="2">
    <location>
        <begin position="21"/>
        <end position="243"/>
    </location>
</feature>
<feature type="domain" description="FAD-binding PCMH-type" evidence="3">
    <location>
        <begin position="70"/>
        <end position="243"/>
    </location>
</feature>
<dbReference type="EMBL" id="JAUJYO010000003">
    <property type="protein sequence ID" value="KAK1321715.1"/>
    <property type="molecule type" value="Genomic_DNA"/>
</dbReference>